<keyword evidence="1" id="KW-0812">Transmembrane</keyword>
<protein>
    <recommendedName>
        <fullName evidence="4">DUF3311 domain-containing protein</fullName>
    </recommendedName>
</protein>
<name>A0A0C1FBX7_9FLAO</name>
<dbReference type="AlphaFoldDB" id="A0A0C1FBX7"/>
<gene>
    <name evidence="2" type="ORF">OA86_01405</name>
</gene>
<feature type="transmembrane region" description="Helical" evidence="1">
    <location>
        <begin position="9"/>
        <end position="28"/>
    </location>
</feature>
<comment type="caution">
    <text evidence="2">The sequence shown here is derived from an EMBL/GenBank/DDBJ whole genome shotgun (WGS) entry which is preliminary data.</text>
</comment>
<feature type="transmembrane region" description="Helical" evidence="1">
    <location>
        <begin position="40"/>
        <end position="59"/>
    </location>
</feature>
<accession>A0A0C1FBX7</accession>
<evidence type="ECO:0000313" key="2">
    <source>
        <dbReference type="EMBL" id="KIA90567.1"/>
    </source>
</evidence>
<sequence length="64" mass="7548">MKKRHQQKLVILSISLFVLFNAPVLLLFNSADHFMGFPIIYGYIFIVWTLSVLSSFIIFKKFHE</sequence>
<dbReference type="Proteomes" id="UP000031473">
    <property type="component" value="Unassembled WGS sequence"/>
</dbReference>
<organism evidence="2 3">
    <name type="scientific">Kaistella jeonii</name>
    <dbReference type="NCBI Taxonomy" id="266749"/>
    <lineage>
        <taxon>Bacteria</taxon>
        <taxon>Pseudomonadati</taxon>
        <taxon>Bacteroidota</taxon>
        <taxon>Flavobacteriia</taxon>
        <taxon>Flavobacteriales</taxon>
        <taxon>Weeksellaceae</taxon>
        <taxon>Chryseobacterium group</taxon>
        <taxon>Kaistella</taxon>
    </lineage>
</organism>
<evidence type="ECO:0008006" key="4">
    <source>
        <dbReference type="Google" id="ProtNLM"/>
    </source>
</evidence>
<evidence type="ECO:0000256" key="1">
    <source>
        <dbReference type="SAM" id="Phobius"/>
    </source>
</evidence>
<proteinExistence type="predicted"/>
<keyword evidence="1" id="KW-1133">Transmembrane helix</keyword>
<reference evidence="2 3" key="1">
    <citation type="submission" date="2014-10" db="EMBL/GenBank/DDBJ databases">
        <title>Kaistella jeonii genome.</title>
        <authorList>
            <person name="Clayton J.T."/>
            <person name="Newman J.D."/>
        </authorList>
    </citation>
    <scope>NUCLEOTIDE SEQUENCE [LARGE SCALE GENOMIC DNA]</scope>
    <source>
        <strain evidence="2 3">DSM 17048</strain>
    </source>
</reference>
<keyword evidence="1" id="KW-0472">Membrane</keyword>
<evidence type="ECO:0000313" key="3">
    <source>
        <dbReference type="Proteomes" id="UP000031473"/>
    </source>
</evidence>
<keyword evidence="3" id="KW-1185">Reference proteome</keyword>
<dbReference type="EMBL" id="JSYL01000001">
    <property type="protein sequence ID" value="KIA90567.1"/>
    <property type="molecule type" value="Genomic_DNA"/>
</dbReference>